<dbReference type="GeneID" id="68105460"/>
<name>A0AA88GF97_NAELO</name>
<feature type="compositionally biased region" description="Low complexity" evidence="1">
    <location>
        <begin position="185"/>
        <end position="195"/>
    </location>
</feature>
<keyword evidence="3" id="KW-1185">Reference proteome</keyword>
<dbReference type="EMBL" id="PYSW02000063">
    <property type="protein sequence ID" value="KAG2372976.1"/>
    <property type="molecule type" value="Genomic_DNA"/>
</dbReference>
<organism evidence="2 3">
    <name type="scientific">Naegleria lovaniensis</name>
    <name type="common">Amoeba</name>
    <dbReference type="NCBI Taxonomy" id="51637"/>
    <lineage>
        <taxon>Eukaryota</taxon>
        <taxon>Discoba</taxon>
        <taxon>Heterolobosea</taxon>
        <taxon>Tetramitia</taxon>
        <taxon>Eutetramitia</taxon>
        <taxon>Vahlkampfiidae</taxon>
        <taxon>Naegleria</taxon>
    </lineage>
</organism>
<comment type="caution">
    <text evidence="2">The sequence shown here is derived from an EMBL/GenBank/DDBJ whole genome shotgun (WGS) entry which is preliminary data.</text>
</comment>
<feature type="region of interest" description="Disordered" evidence="1">
    <location>
        <begin position="128"/>
        <end position="196"/>
    </location>
</feature>
<dbReference type="AlphaFoldDB" id="A0AA88GF97"/>
<reference evidence="2 3" key="1">
    <citation type="journal article" date="2018" name="BMC Genomics">
        <title>The genome of Naegleria lovaniensis, the basis for a comparative approach to unravel pathogenicity factors of the human pathogenic amoeba N. fowleri.</title>
        <authorList>
            <person name="Liechti N."/>
            <person name="Schurch N."/>
            <person name="Bruggmann R."/>
            <person name="Wittwer M."/>
        </authorList>
    </citation>
    <scope>NUCLEOTIDE SEQUENCE [LARGE SCALE GENOMIC DNA]</scope>
    <source>
        <strain evidence="2 3">ATCC 30569</strain>
    </source>
</reference>
<evidence type="ECO:0000313" key="2">
    <source>
        <dbReference type="EMBL" id="KAG2372976.1"/>
    </source>
</evidence>
<dbReference type="RefSeq" id="XP_044542150.1">
    <property type="nucleotide sequence ID" value="XM_044688836.1"/>
</dbReference>
<feature type="compositionally biased region" description="Low complexity" evidence="1">
    <location>
        <begin position="67"/>
        <end position="88"/>
    </location>
</feature>
<feature type="region of interest" description="Disordered" evidence="1">
    <location>
        <begin position="29"/>
        <end position="101"/>
    </location>
</feature>
<sequence length="329" mass="37572">MYTLEQIIQLLLSLANTSIQHSHVSENLISHSPSHSTDVSSSTETSLPTTPLSNESGCGIHQPETPTTTCQESISESSSSRAVTTPSTLKQQTSSGKKISSRYTKLRKQLRNCDHFQENYFVFNSFDEPEENNTRHSNPSRTLKRTKEDSSSGPTRNRKHRKKDLVNTNPPKHCLPLDDDPYTSPQQPQQQFEQQQHNDVNELIVHEWIPVDPSTCTAMPQHLPLVIGNHQQISSQVHETQILNENIQQVFSTLFDSTHPDFERQFQQVFQAWLMVKQVLAMHYNHSNHFNSVPQPNMDNIVFSDPTVDTNCYEQDKDMSFLFANNSNK</sequence>
<dbReference type="Proteomes" id="UP000816034">
    <property type="component" value="Unassembled WGS sequence"/>
</dbReference>
<protein>
    <submittedName>
        <fullName evidence="2">Uncharacterized protein</fullName>
    </submittedName>
</protein>
<gene>
    <name evidence="2" type="ORF">C9374_013006</name>
</gene>
<feature type="compositionally biased region" description="Polar residues" evidence="1">
    <location>
        <begin position="89"/>
        <end position="101"/>
    </location>
</feature>
<evidence type="ECO:0000313" key="3">
    <source>
        <dbReference type="Proteomes" id="UP000816034"/>
    </source>
</evidence>
<proteinExistence type="predicted"/>
<feature type="compositionally biased region" description="Low complexity" evidence="1">
    <location>
        <begin position="30"/>
        <end position="53"/>
    </location>
</feature>
<accession>A0AA88GF97</accession>
<evidence type="ECO:0000256" key="1">
    <source>
        <dbReference type="SAM" id="MobiDB-lite"/>
    </source>
</evidence>